<dbReference type="Proteomes" id="UP000280861">
    <property type="component" value="Unassembled WGS sequence"/>
</dbReference>
<accession>A0A3P5XQF9</accession>
<organism evidence="1 2">
    <name type="scientific">Arthrobacter ulcerisalmonis</name>
    <dbReference type="NCBI Taxonomy" id="2483813"/>
    <lineage>
        <taxon>Bacteria</taxon>
        <taxon>Bacillati</taxon>
        <taxon>Actinomycetota</taxon>
        <taxon>Actinomycetes</taxon>
        <taxon>Micrococcales</taxon>
        <taxon>Micrococcaceae</taxon>
        <taxon>Arthrobacter</taxon>
    </lineage>
</organism>
<keyword evidence="2" id="KW-1185">Reference proteome</keyword>
<gene>
    <name evidence="1" type="ORF">PSET11_02820</name>
</gene>
<reference evidence="1 2" key="1">
    <citation type="submission" date="2018-11" db="EMBL/GenBank/DDBJ databases">
        <authorList>
            <person name="Criscuolo A."/>
        </authorList>
    </citation>
    <scope>NUCLEOTIDE SEQUENCE [LARGE SCALE GENOMIC DNA]</scope>
    <source>
        <strain evidence="1">AT11b</strain>
    </source>
</reference>
<sequence length="115" mass="12921">MTQTPIDNPQAVADGGSLELLRVPAWQAKYKLSSNPEELAHMVCCRDLDWRRAICGYYEEHQSIVDHAHNVCSMCVETAESMGVTIGDRQCPIEQRACPDDEEVDKIIAERTSRS</sequence>
<evidence type="ECO:0000313" key="2">
    <source>
        <dbReference type="Proteomes" id="UP000280861"/>
    </source>
</evidence>
<proteinExistence type="predicted"/>
<dbReference type="AlphaFoldDB" id="A0A3P5XQF9"/>
<evidence type="ECO:0000313" key="1">
    <source>
        <dbReference type="EMBL" id="VDC31096.1"/>
    </source>
</evidence>
<name>A0A3P5XQF9_9MICC</name>
<protein>
    <submittedName>
        <fullName evidence="1">Uncharacterized protein</fullName>
    </submittedName>
</protein>
<dbReference type="EMBL" id="UXAU01000038">
    <property type="protein sequence ID" value="VDC31096.1"/>
    <property type="molecule type" value="Genomic_DNA"/>
</dbReference>
<dbReference type="RefSeq" id="WP_162604192.1">
    <property type="nucleotide sequence ID" value="NZ_CBCRYA010000001.1"/>
</dbReference>